<keyword evidence="4" id="KW-1185">Reference proteome</keyword>
<feature type="transmembrane region" description="Helical" evidence="2">
    <location>
        <begin position="29"/>
        <end position="47"/>
    </location>
</feature>
<feature type="transmembrane region" description="Helical" evidence="2">
    <location>
        <begin position="135"/>
        <end position="156"/>
    </location>
</feature>
<dbReference type="PANTHER" id="PTHR33269">
    <property type="entry name" value="NADH-UBIQUINONE OXIDOREDUCTASE CHAIN 6"/>
    <property type="match status" value="1"/>
</dbReference>
<keyword evidence="2" id="KW-0472">Membrane</keyword>
<dbReference type="EC" id="7.1.1.-" evidence="2"/>
<dbReference type="Pfam" id="PF00499">
    <property type="entry name" value="Oxidored_q3"/>
    <property type="match status" value="1"/>
</dbReference>
<comment type="catalytic activity">
    <reaction evidence="2">
        <text>a quinone + NADH + 5 H(+)(in) = a quinol + NAD(+) + 4 H(+)(out)</text>
        <dbReference type="Rhea" id="RHEA:57888"/>
        <dbReference type="ChEBI" id="CHEBI:15378"/>
        <dbReference type="ChEBI" id="CHEBI:24646"/>
        <dbReference type="ChEBI" id="CHEBI:57540"/>
        <dbReference type="ChEBI" id="CHEBI:57945"/>
        <dbReference type="ChEBI" id="CHEBI:132124"/>
    </reaction>
</comment>
<dbReference type="GO" id="GO:0008137">
    <property type="term" value="F:NADH dehydrogenase (ubiquinone) activity"/>
    <property type="evidence" value="ECO:0007669"/>
    <property type="project" value="UniProtKB-UniRule"/>
</dbReference>
<keyword evidence="2" id="KW-1003">Cell membrane</keyword>
<dbReference type="STRING" id="1838286.Verru16b_01713"/>
<evidence type="ECO:0000313" key="4">
    <source>
        <dbReference type="Proteomes" id="UP000095228"/>
    </source>
</evidence>
<dbReference type="Proteomes" id="UP000095228">
    <property type="component" value="Chromosome"/>
</dbReference>
<dbReference type="InterPro" id="IPR001457">
    <property type="entry name" value="NADH_UbQ/plastoQ_OxRdtase_su6"/>
</dbReference>
<comment type="function">
    <text evidence="2">NDH-1 shuttles electrons from NADH, via FMN and iron-sulfur (Fe-S) centers, to quinones in the respiratory chain. Couples the redox reaction to proton translocation (for every two electrons transferred, four hydrogen ions are translocated across the cytoplasmic membrane), and thus conserves the redox energy in a proton gradient.</text>
</comment>
<keyword evidence="2" id="KW-0874">Quinone</keyword>
<dbReference type="RefSeq" id="WP_069961879.1">
    <property type="nucleotide sequence ID" value="NZ_CP016094.1"/>
</dbReference>
<dbReference type="GO" id="GO:0048038">
    <property type="term" value="F:quinone binding"/>
    <property type="evidence" value="ECO:0007669"/>
    <property type="project" value="UniProtKB-UniRule"/>
</dbReference>
<comment type="similarity">
    <text evidence="1 2">Belongs to the complex I subunit 6 family.</text>
</comment>
<organism evidence="3 4">
    <name type="scientific">Lacunisphaera limnophila</name>
    <dbReference type="NCBI Taxonomy" id="1838286"/>
    <lineage>
        <taxon>Bacteria</taxon>
        <taxon>Pseudomonadati</taxon>
        <taxon>Verrucomicrobiota</taxon>
        <taxon>Opitutia</taxon>
        <taxon>Opitutales</taxon>
        <taxon>Opitutaceae</taxon>
        <taxon>Lacunisphaera</taxon>
    </lineage>
</organism>
<keyword evidence="3" id="KW-0560">Oxidoreductase</keyword>
<feature type="transmembrane region" description="Helical" evidence="2">
    <location>
        <begin position="88"/>
        <end position="107"/>
    </location>
</feature>
<sequence length="168" mass="17583">MDNFLFLVFSLLTLVSALLVVLNKNAVNAAMFLLVSLVGLAGLFVLLDAALLAFVLLLVYAGAVVALFLFIIMLLDTTPGTQKPFGKFSIAGAVLGGALLFVGAHMVGRNAPKAEAVAPAVPTMKNYAELLFTTYLLPVQVVGFMLLIAMLGVIVLSKKLASPTEAAS</sequence>
<evidence type="ECO:0000313" key="3">
    <source>
        <dbReference type="EMBL" id="AOS44646.1"/>
    </source>
</evidence>
<comment type="subcellular location">
    <subcellularLocation>
        <location evidence="2">Cell membrane</location>
        <topology evidence="2">Multi-pass membrane protein</topology>
    </subcellularLocation>
</comment>
<accession>A0A1D8AUX3</accession>
<feature type="transmembrane region" description="Helical" evidence="2">
    <location>
        <begin position="53"/>
        <end position="76"/>
    </location>
</feature>
<dbReference type="OrthoDB" id="9795409at2"/>
<dbReference type="KEGG" id="obg:Verru16b_01713"/>
<dbReference type="AlphaFoldDB" id="A0A1D8AUX3"/>
<dbReference type="GO" id="GO:0005886">
    <property type="term" value="C:plasma membrane"/>
    <property type="evidence" value="ECO:0007669"/>
    <property type="project" value="UniProtKB-SubCell"/>
</dbReference>
<keyword evidence="2" id="KW-0812">Transmembrane</keyword>
<dbReference type="PANTHER" id="PTHR33269:SF17">
    <property type="entry name" value="NADH-UBIQUINONE OXIDOREDUCTASE CHAIN 6"/>
    <property type="match status" value="1"/>
</dbReference>
<protein>
    <recommendedName>
        <fullName evidence="2">NADH-quinone oxidoreductase subunit J</fullName>
        <ecNumber evidence="2">7.1.1.-</ecNumber>
    </recommendedName>
</protein>
<dbReference type="Gene3D" id="1.20.120.1200">
    <property type="entry name" value="NADH-ubiquinone/plastoquinone oxidoreductase chain 6, subunit NuoJ"/>
    <property type="match status" value="1"/>
</dbReference>
<proteinExistence type="inferred from homology"/>
<dbReference type="PATRIC" id="fig|1838286.3.peg.1726"/>
<evidence type="ECO:0000256" key="2">
    <source>
        <dbReference type="RuleBase" id="RU004429"/>
    </source>
</evidence>
<dbReference type="GO" id="GO:0016491">
    <property type="term" value="F:oxidoreductase activity"/>
    <property type="evidence" value="ECO:0007669"/>
    <property type="project" value="UniProtKB-KW"/>
</dbReference>
<name>A0A1D8AUX3_9BACT</name>
<keyword evidence="2" id="KW-1133">Transmembrane helix</keyword>
<gene>
    <name evidence="3" type="ORF">Verru16b_01713</name>
</gene>
<feature type="transmembrane region" description="Helical" evidence="2">
    <location>
        <begin position="6"/>
        <end position="22"/>
    </location>
</feature>
<dbReference type="EMBL" id="CP016094">
    <property type="protein sequence ID" value="AOS44646.1"/>
    <property type="molecule type" value="Genomic_DNA"/>
</dbReference>
<evidence type="ECO:0000256" key="1">
    <source>
        <dbReference type="ARBA" id="ARBA00005698"/>
    </source>
</evidence>
<dbReference type="InterPro" id="IPR042106">
    <property type="entry name" value="Nuo/plastoQ_OxRdtase_6_NuoJ"/>
</dbReference>
<keyword evidence="2" id="KW-0520">NAD</keyword>
<reference evidence="3 4" key="1">
    <citation type="submission" date="2016-06" db="EMBL/GenBank/DDBJ databases">
        <title>Three novel species with peptidoglycan cell walls form the new genus Lacunisphaera gen. nov. in the family Opitutaceae of the verrucomicrobial subdivision 4.</title>
        <authorList>
            <person name="Rast P."/>
            <person name="Gloeckner I."/>
            <person name="Jogler M."/>
            <person name="Boedeker C."/>
            <person name="Jeske O."/>
            <person name="Wiegand S."/>
            <person name="Reinhardt R."/>
            <person name="Schumann P."/>
            <person name="Rohde M."/>
            <person name="Spring S."/>
            <person name="Gloeckner F.O."/>
            <person name="Jogler C."/>
        </authorList>
    </citation>
    <scope>NUCLEOTIDE SEQUENCE [LARGE SCALE GENOMIC DNA]</scope>
    <source>
        <strain evidence="3 4">IG16b</strain>
    </source>
</reference>